<reference evidence="1 2" key="1">
    <citation type="submission" date="2022-09" db="EMBL/GenBank/DDBJ databases">
        <authorList>
            <person name="Palmer J.M."/>
        </authorList>
    </citation>
    <scope>NUCLEOTIDE SEQUENCE [LARGE SCALE GENOMIC DNA]</scope>
    <source>
        <strain evidence="1 2">DSM 7382</strain>
    </source>
</reference>
<protein>
    <submittedName>
        <fullName evidence="1">Uncharacterized protein</fullName>
    </submittedName>
</protein>
<dbReference type="EMBL" id="JASBNA010000006">
    <property type="protein sequence ID" value="KAK7691010.1"/>
    <property type="molecule type" value="Genomic_DNA"/>
</dbReference>
<keyword evidence="2" id="KW-1185">Reference proteome</keyword>
<comment type="caution">
    <text evidence="1">The sequence shown here is derived from an EMBL/GenBank/DDBJ whole genome shotgun (WGS) entry which is preliminary data.</text>
</comment>
<evidence type="ECO:0000313" key="1">
    <source>
        <dbReference type="EMBL" id="KAK7691010.1"/>
    </source>
</evidence>
<name>A0AAW0GIH1_9APHY</name>
<gene>
    <name evidence="1" type="ORF">QCA50_006113</name>
</gene>
<accession>A0AAW0GIH1</accession>
<organism evidence="1 2">
    <name type="scientific">Cerrena zonata</name>
    <dbReference type="NCBI Taxonomy" id="2478898"/>
    <lineage>
        <taxon>Eukaryota</taxon>
        <taxon>Fungi</taxon>
        <taxon>Dikarya</taxon>
        <taxon>Basidiomycota</taxon>
        <taxon>Agaricomycotina</taxon>
        <taxon>Agaricomycetes</taxon>
        <taxon>Polyporales</taxon>
        <taxon>Cerrenaceae</taxon>
        <taxon>Cerrena</taxon>
    </lineage>
</organism>
<dbReference type="AlphaFoldDB" id="A0AAW0GIH1"/>
<dbReference type="Proteomes" id="UP001385951">
    <property type="component" value="Unassembled WGS sequence"/>
</dbReference>
<sequence length="298" mass="33069">MFANVSFAAIQAAIRPTLRALSIYKMREGVTTPSFLSALQHVPLLETLILIDACPYVLSPAQKLLEPRKVVTLPCLRWVQIVSIGSTLVNLLKYLSFTAITAVHLRLRELHSLEETTPENLGEFFASKFTSNPRRMALNDTKSTLNLTTWTESGTSSSIRIASSDSLRINIIIGSMTSGLITANLFNLYVCITLTHHMVLLDAGIYEAMFAKAHNLQYLRLSSIDRVPSILRGHQEGDSGGSERLSLPSLLNLTVDKIQETDASILVEILKNRKEWGDGRKYISSLSGTWPLLDLQDN</sequence>
<proteinExistence type="predicted"/>
<evidence type="ECO:0000313" key="2">
    <source>
        <dbReference type="Proteomes" id="UP001385951"/>
    </source>
</evidence>